<keyword evidence="4" id="KW-1185">Reference proteome</keyword>
<dbReference type="Pfam" id="PF03445">
    <property type="entry name" value="DUF294"/>
    <property type="match status" value="1"/>
</dbReference>
<dbReference type="InterPro" id="IPR005105">
    <property type="entry name" value="GlnD_Uridyltrans_N"/>
</dbReference>
<dbReference type="GO" id="GO:0008773">
    <property type="term" value="F:[protein-PII] uridylyltransferase activity"/>
    <property type="evidence" value="ECO:0007669"/>
    <property type="project" value="InterPro"/>
</dbReference>
<dbReference type="Proteomes" id="UP000267400">
    <property type="component" value="Unassembled WGS sequence"/>
</dbReference>
<sequence>MQLLHRASPWRALLAGQEGPLDDRLTELLVPLRESLARLGPEPTLAASFAWQIELVDALSRLELPAWRIAQLLSDHNDGLYRRAIELALNEMRGQGWGDPPVAFCVLTLGSAARHESLLGPDQDNAMLIADYSDARHGEIDGYFQSLSERFTARLDAAGIPLCPGHVMARWPMWRKRLREWDAQLALWTAERRVKRVQQANILLDFHPVYGTSTLAEALADSVARHVPAASLFLDEMAALLDESPVALDRFGRLAGGGKEAPHDGAVDLKHGGLVPLVGAVRLLALRHGLRAVATRDRLAALVAGGALAAAEAAELMRSMERLQALLLAAQRGARREGRAVDGWVGLDGLGEDQRLMLRHDLGVIRRLVRRAQASS</sequence>
<evidence type="ECO:0000313" key="3">
    <source>
        <dbReference type="EMBL" id="RTR06437.1"/>
    </source>
</evidence>
<accession>A0A431V8B2</accession>
<organism evidence="3 4">
    <name type="scientific">Halomonas nitroreducens</name>
    <dbReference type="NCBI Taxonomy" id="447425"/>
    <lineage>
        <taxon>Bacteria</taxon>
        <taxon>Pseudomonadati</taxon>
        <taxon>Pseudomonadota</taxon>
        <taxon>Gammaproteobacteria</taxon>
        <taxon>Oceanospirillales</taxon>
        <taxon>Halomonadaceae</taxon>
        <taxon>Halomonas</taxon>
    </lineage>
</organism>
<dbReference type="RefSeq" id="WP_126480856.1">
    <property type="nucleotide sequence ID" value="NZ_RXNS01000002.1"/>
</dbReference>
<dbReference type="CDD" id="cd05401">
    <property type="entry name" value="NT_GlnE_GlnD_like"/>
    <property type="match status" value="1"/>
</dbReference>
<feature type="domain" description="Protein-PII uridylyltransferase N-terminal" evidence="1">
    <location>
        <begin position="55"/>
        <end position="192"/>
    </location>
</feature>
<gene>
    <name evidence="3" type="ORF">EKG36_02885</name>
</gene>
<dbReference type="OrthoDB" id="9808528at2"/>
<dbReference type="Pfam" id="PF10335">
    <property type="entry name" value="DUF294_C"/>
    <property type="match status" value="1"/>
</dbReference>
<dbReference type="EMBL" id="RXNS01000002">
    <property type="protein sequence ID" value="RTR06437.1"/>
    <property type="molecule type" value="Genomic_DNA"/>
</dbReference>
<evidence type="ECO:0000259" key="1">
    <source>
        <dbReference type="Pfam" id="PF03445"/>
    </source>
</evidence>
<reference evidence="3 4" key="1">
    <citation type="submission" date="2018-12" db="EMBL/GenBank/DDBJ databases">
        <authorList>
            <person name="Yu L."/>
        </authorList>
    </citation>
    <scope>NUCLEOTIDE SEQUENCE [LARGE SCALE GENOMIC DNA]</scope>
    <source>
        <strain evidence="3 4">11S</strain>
    </source>
</reference>
<protein>
    <submittedName>
        <fullName evidence="3">Signal transduction protein</fullName>
    </submittedName>
</protein>
<evidence type="ECO:0000259" key="2">
    <source>
        <dbReference type="Pfam" id="PF10335"/>
    </source>
</evidence>
<evidence type="ECO:0000313" key="4">
    <source>
        <dbReference type="Proteomes" id="UP000267400"/>
    </source>
</evidence>
<dbReference type="AlphaFoldDB" id="A0A431V8B2"/>
<dbReference type="InterPro" id="IPR018821">
    <property type="entry name" value="DUF294_put_nucleoTrafse_sb-bd"/>
</dbReference>
<comment type="caution">
    <text evidence="3">The sequence shown here is derived from an EMBL/GenBank/DDBJ whole genome shotgun (WGS) entry which is preliminary data.</text>
</comment>
<feature type="domain" description="DUF294" evidence="2">
    <location>
        <begin position="232"/>
        <end position="373"/>
    </location>
</feature>
<proteinExistence type="predicted"/>
<name>A0A431V8B2_9GAMM</name>